<organism evidence="2 3">
    <name type="scientific">Kribbella shirazensis</name>
    <dbReference type="NCBI Taxonomy" id="1105143"/>
    <lineage>
        <taxon>Bacteria</taxon>
        <taxon>Bacillati</taxon>
        <taxon>Actinomycetota</taxon>
        <taxon>Actinomycetes</taxon>
        <taxon>Propionibacteriales</taxon>
        <taxon>Kribbellaceae</taxon>
        <taxon>Kribbella</taxon>
    </lineage>
</organism>
<feature type="chain" id="PRO_5031408189" evidence="1">
    <location>
        <begin position="29"/>
        <end position="135"/>
    </location>
</feature>
<gene>
    <name evidence="2" type="ORF">BJY22_004757</name>
</gene>
<reference evidence="2 3" key="1">
    <citation type="submission" date="2020-03" db="EMBL/GenBank/DDBJ databases">
        <title>Sequencing the genomes of 1000 actinobacteria strains.</title>
        <authorList>
            <person name="Klenk H.-P."/>
        </authorList>
    </citation>
    <scope>NUCLEOTIDE SEQUENCE [LARGE SCALE GENOMIC DNA]</scope>
    <source>
        <strain evidence="2 3">DSM 45490</strain>
    </source>
</reference>
<keyword evidence="3" id="KW-1185">Reference proteome</keyword>
<keyword evidence="1" id="KW-0732">Signal</keyword>
<accession>A0A7X5VD47</accession>
<dbReference type="RefSeq" id="WP_238350442.1">
    <property type="nucleotide sequence ID" value="NZ_JAASRO010000001.1"/>
</dbReference>
<sequence>MMNRIYNFVSAALGLALVGLGVSGGAAAAAPDGSGSAEAGPPAAVASCTTIDTKTYALVVHLALYRCEDGWYGLVYGQTRVGMQVYLRSAANTITGLRTVAVDNRGTFTPRVGIHGGPWKACANIRGAEICTIRD</sequence>
<protein>
    <submittedName>
        <fullName evidence="2">Uncharacterized protein</fullName>
    </submittedName>
</protein>
<evidence type="ECO:0000256" key="1">
    <source>
        <dbReference type="SAM" id="SignalP"/>
    </source>
</evidence>
<comment type="caution">
    <text evidence="2">The sequence shown here is derived from an EMBL/GenBank/DDBJ whole genome shotgun (WGS) entry which is preliminary data.</text>
</comment>
<proteinExistence type="predicted"/>
<evidence type="ECO:0000313" key="2">
    <source>
        <dbReference type="EMBL" id="NIK59040.1"/>
    </source>
</evidence>
<evidence type="ECO:0000313" key="3">
    <source>
        <dbReference type="Proteomes" id="UP000555407"/>
    </source>
</evidence>
<dbReference type="Proteomes" id="UP000555407">
    <property type="component" value="Unassembled WGS sequence"/>
</dbReference>
<dbReference type="AlphaFoldDB" id="A0A7X5VD47"/>
<dbReference type="EMBL" id="JAASRO010000001">
    <property type="protein sequence ID" value="NIK59040.1"/>
    <property type="molecule type" value="Genomic_DNA"/>
</dbReference>
<feature type="signal peptide" evidence="1">
    <location>
        <begin position="1"/>
        <end position="28"/>
    </location>
</feature>
<name>A0A7X5VD47_9ACTN</name>